<sequence length="304" mass="35387">MKSVTVIIPTFNRWPFICSAVDSVLAQTYTRTHCIIVDDASSDNTAERLREIYAQRIRIVVQKINRGPSACRNIGVEASRSDCICFLDSDDMLEPNAVASRVSLLNERPGEITASFGLLKPVRSTHHPLLREKNRGDELRLSQYLENKSWCHNNGFLIDRDVFLHTGMYNPRLRNKEDIELLIRLLHRHPFRYCGEEIGTVRNVCGEKRARNDYRQIIDQGMLFSSIIADSPVLMTQLSASDLRSFICSDVEEALRALYKSHKYKAFRSFYTKAARMGYIRDKKKFRRRYLAAYLQDIRHRYER</sequence>
<keyword evidence="3" id="KW-1185">Reference proteome</keyword>
<dbReference type="InterPro" id="IPR001173">
    <property type="entry name" value="Glyco_trans_2-like"/>
</dbReference>
<proteinExistence type="predicted"/>
<accession>S7TW73</accession>
<dbReference type="InterPro" id="IPR029044">
    <property type="entry name" value="Nucleotide-diphossugar_trans"/>
</dbReference>
<evidence type="ECO:0000259" key="1">
    <source>
        <dbReference type="Pfam" id="PF00535"/>
    </source>
</evidence>
<feature type="domain" description="Glycosyltransferase 2-like" evidence="1">
    <location>
        <begin position="5"/>
        <end position="162"/>
    </location>
</feature>
<dbReference type="Proteomes" id="UP000014977">
    <property type="component" value="Unassembled WGS sequence"/>
</dbReference>
<dbReference type="STRING" id="897.B2D07_06705"/>
<dbReference type="OrthoDB" id="9811884at2"/>
<dbReference type="PANTHER" id="PTHR43685">
    <property type="entry name" value="GLYCOSYLTRANSFERASE"/>
    <property type="match status" value="1"/>
</dbReference>
<name>S7TW73_DESML</name>
<dbReference type="PANTHER" id="PTHR43685:SF2">
    <property type="entry name" value="GLYCOSYLTRANSFERASE 2-LIKE DOMAIN-CONTAINING PROTEIN"/>
    <property type="match status" value="1"/>
</dbReference>
<dbReference type="AlphaFoldDB" id="S7TW73"/>
<evidence type="ECO:0000313" key="2">
    <source>
        <dbReference type="EMBL" id="EPR41297.1"/>
    </source>
</evidence>
<dbReference type="Pfam" id="PF00535">
    <property type="entry name" value="Glycos_transf_2"/>
    <property type="match status" value="1"/>
</dbReference>
<dbReference type="eggNOG" id="COG1216">
    <property type="taxonomic scope" value="Bacteria"/>
</dbReference>
<dbReference type="InterPro" id="IPR050834">
    <property type="entry name" value="Glycosyltransf_2"/>
</dbReference>
<protein>
    <submittedName>
        <fullName evidence="2">Glycosyl transferase family 2</fullName>
    </submittedName>
</protein>
<dbReference type="SUPFAM" id="SSF53448">
    <property type="entry name" value="Nucleotide-diphospho-sugar transferases"/>
    <property type="match status" value="1"/>
</dbReference>
<reference evidence="2 3" key="1">
    <citation type="journal article" date="2013" name="Genome Announc.">
        <title>Draft genome sequences for three mercury-methylating, sulfate-reducing bacteria.</title>
        <authorList>
            <person name="Brown S.D."/>
            <person name="Hurt R.A.Jr."/>
            <person name="Gilmour C.C."/>
            <person name="Elias D.A."/>
        </authorList>
    </citation>
    <scope>NUCLEOTIDE SEQUENCE [LARGE SCALE GENOMIC DNA]</scope>
    <source>
        <strain evidence="2 3">DSM 2059</strain>
    </source>
</reference>
<gene>
    <name evidence="2" type="ORF">dsmv_2078</name>
</gene>
<dbReference type="CDD" id="cd00761">
    <property type="entry name" value="Glyco_tranf_GTA_type"/>
    <property type="match status" value="1"/>
</dbReference>
<dbReference type="GO" id="GO:0016740">
    <property type="term" value="F:transferase activity"/>
    <property type="evidence" value="ECO:0007669"/>
    <property type="project" value="UniProtKB-KW"/>
</dbReference>
<dbReference type="RefSeq" id="WP_020876509.1">
    <property type="nucleotide sequence ID" value="NZ_ATHJ01000076.1"/>
</dbReference>
<keyword evidence="2" id="KW-0808">Transferase</keyword>
<dbReference type="Gene3D" id="3.90.550.10">
    <property type="entry name" value="Spore Coat Polysaccharide Biosynthesis Protein SpsA, Chain A"/>
    <property type="match status" value="1"/>
</dbReference>
<dbReference type="EMBL" id="ATHJ01000076">
    <property type="protein sequence ID" value="EPR41297.1"/>
    <property type="molecule type" value="Genomic_DNA"/>
</dbReference>
<comment type="caution">
    <text evidence="2">The sequence shown here is derived from an EMBL/GenBank/DDBJ whole genome shotgun (WGS) entry which is preliminary data.</text>
</comment>
<organism evidence="2 3">
    <name type="scientific">Desulfococcus multivorans DSM 2059</name>
    <dbReference type="NCBI Taxonomy" id="1121405"/>
    <lineage>
        <taxon>Bacteria</taxon>
        <taxon>Pseudomonadati</taxon>
        <taxon>Thermodesulfobacteriota</taxon>
        <taxon>Desulfobacteria</taxon>
        <taxon>Desulfobacterales</taxon>
        <taxon>Desulfococcaceae</taxon>
        <taxon>Desulfococcus</taxon>
    </lineage>
</organism>
<evidence type="ECO:0000313" key="3">
    <source>
        <dbReference type="Proteomes" id="UP000014977"/>
    </source>
</evidence>